<dbReference type="Proteomes" id="UP000094784">
    <property type="component" value="Unassembled WGS sequence"/>
</dbReference>
<evidence type="ECO:0000313" key="1">
    <source>
        <dbReference type="EMBL" id="ODV57681.1"/>
    </source>
</evidence>
<name>A0A1E4RB38_9BACI</name>
<dbReference type="OrthoDB" id="2735803at2"/>
<organism evidence="1 2">
    <name type="scientific">Lysinibacillus fusiformis</name>
    <dbReference type="NCBI Taxonomy" id="28031"/>
    <lineage>
        <taxon>Bacteria</taxon>
        <taxon>Bacillati</taxon>
        <taxon>Bacillota</taxon>
        <taxon>Bacilli</taxon>
        <taxon>Bacillales</taxon>
        <taxon>Bacillaceae</taxon>
        <taxon>Lysinibacillus</taxon>
    </lineage>
</organism>
<accession>A0A1E4RB38</accession>
<evidence type="ECO:0008006" key="3">
    <source>
        <dbReference type="Google" id="ProtNLM"/>
    </source>
</evidence>
<dbReference type="EMBL" id="MECQ01000001">
    <property type="protein sequence ID" value="ODV57681.1"/>
    <property type="molecule type" value="Genomic_DNA"/>
</dbReference>
<proteinExistence type="predicted"/>
<gene>
    <name evidence="1" type="ORF">BG258_08360</name>
</gene>
<dbReference type="AlphaFoldDB" id="A0A1E4RB38"/>
<comment type="caution">
    <text evidence="1">The sequence shown here is derived from an EMBL/GenBank/DDBJ whole genome shotgun (WGS) entry which is preliminary data.</text>
</comment>
<dbReference type="RefSeq" id="WP_069483308.1">
    <property type="nucleotide sequence ID" value="NZ_KV766182.1"/>
</dbReference>
<evidence type="ECO:0000313" key="2">
    <source>
        <dbReference type="Proteomes" id="UP000094784"/>
    </source>
</evidence>
<sequence length="132" mass="14543">MKKGIISGMVCMSILLVGCNGEEKEGQGVESEQEAVVAPTDEENAELTLLSELKNEILRSITEQTELDSESIAIMLDGNPSKEMTISVSFPKNVKVDDSVIQRLIENSIKHVTETENVTINEENITITIETY</sequence>
<dbReference type="PROSITE" id="PS51257">
    <property type="entry name" value="PROKAR_LIPOPROTEIN"/>
    <property type="match status" value="1"/>
</dbReference>
<reference evidence="1 2" key="1">
    <citation type="submission" date="2016-09" db="EMBL/GenBank/DDBJ databases">
        <title>Draft genome sequence of the soil isolate, Lysinibacillus fusiformis M5, a potential hypoxanthine producer.</title>
        <authorList>
            <person name="Gallegos-Monterrosa R."/>
            <person name="Maroti G."/>
            <person name="Balint B."/>
            <person name="Kovacs A.T."/>
        </authorList>
    </citation>
    <scope>NUCLEOTIDE SEQUENCE [LARGE SCALE GENOMIC DNA]</scope>
    <source>
        <strain evidence="1 2">M5</strain>
    </source>
</reference>
<protein>
    <recommendedName>
        <fullName evidence="3">Topoisomerase</fullName>
    </recommendedName>
</protein>